<evidence type="ECO:0000256" key="2">
    <source>
        <dbReference type="ARBA" id="ARBA00022630"/>
    </source>
</evidence>
<feature type="domain" description="FAD/NAD(P)-binding" evidence="5">
    <location>
        <begin position="101"/>
        <end position="335"/>
    </location>
</feature>
<keyword evidence="7" id="KW-1185">Reference proteome</keyword>
<reference evidence="6" key="1">
    <citation type="submission" date="2022-07" db="EMBL/GenBank/DDBJ databases">
        <title>Phylogenomic reconstructions and comparative analyses of Kickxellomycotina fungi.</title>
        <authorList>
            <person name="Reynolds N.K."/>
            <person name="Stajich J.E."/>
            <person name="Barry K."/>
            <person name="Grigoriev I.V."/>
            <person name="Crous P."/>
            <person name="Smith M.E."/>
        </authorList>
    </citation>
    <scope>NUCLEOTIDE SEQUENCE</scope>
    <source>
        <strain evidence="6">CBS 109367</strain>
    </source>
</reference>
<dbReference type="Gene3D" id="3.50.50.100">
    <property type="match status" value="1"/>
</dbReference>
<comment type="caution">
    <text evidence="6">The sequence shown here is derived from an EMBL/GenBank/DDBJ whole genome shotgun (WGS) entry which is preliminary data.</text>
</comment>
<gene>
    <name evidence="6" type="ORF">IWW39_005445</name>
</gene>
<dbReference type="AlphaFoldDB" id="A0A9W8GHJ6"/>
<evidence type="ECO:0000259" key="5">
    <source>
        <dbReference type="Pfam" id="PF07992"/>
    </source>
</evidence>
<organism evidence="6 7">
    <name type="scientific">Coemansia spiralis</name>
    <dbReference type="NCBI Taxonomy" id="417178"/>
    <lineage>
        <taxon>Eukaryota</taxon>
        <taxon>Fungi</taxon>
        <taxon>Fungi incertae sedis</taxon>
        <taxon>Zoopagomycota</taxon>
        <taxon>Kickxellomycotina</taxon>
        <taxon>Kickxellomycetes</taxon>
        <taxon>Kickxellales</taxon>
        <taxon>Kickxellaceae</taxon>
        <taxon>Coemansia</taxon>
    </lineage>
</organism>
<evidence type="ECO:0000256" key="3">
    <source>
        <dbReference type="ARBA" id="ARBA00022827"/>
    </source>
</evidence>
<keyword evidence="3" id="KW-0274">FAD</keyword>
<dbReference type="PANTHER" id="PTHR43735:SF3">
    <property type="entry name" value="FERROPTOSIS SUPPRESSOR PROTEIN 1"/>
    <property type="match status" value="1"/>
</dbReference>
<protein>
    <recommendedName>
        <fullName evidence="5">FAD/NAD(P)-binding domain-containing protein</fullName>
    </recommendedName>
</protein>
<dbReference type="InterPro" id="IPR036188">
    <property type="entry name" value="FAD/NAD-bd_sf"/>
</dbReference>
<comment type="similarity">
    <text evidence="1">Belongs to the FAD-dependent oxidoreductase family.</text>
</comment>
<dbReference type="Proteomes" id="UP001151516">
    <property type="component" value="Unassembled WGS sequence"/>
</dbReference>
<proteinExistence type="inferred from homology"/>
<accession>A0A9W8GHJ6</accession>
<sequence length="435" mass="46622">MHITSAPIRIAVAGGNYGGLSAMRELYLQLLATNPGYDGVKQAPPNPNIKITLIDRRDGFVHYLGMTRGLCQSEYGNKLWVPYSSMPWLRHPSISVKKGIVTRVAPRHIELADTSDRVEFDYLVVALGLSRSAPIGVAASTRDEYLKDMDKQRALIGNAQSVVVVGGGAVGTELAAEIKSTFPQKDVTLIHSHSLPIPGPLFTSEFRRSVADVLQLLGVKTLFGERVVDESSTGSDEAGTMAVKHGDILPELIDSVGRNTTLTTSSGLIVYGDVVFNCLGAKTKDSLIDLPSSCNEPIFSSHGIRVNEFMQVDDPSYSHVFAAGDVSSKDVLKFAGPATGGGRIAATNIARLIRTPNGAVPVLEATKLRKSGDKNGVVEPEYGSIKLVLGERHGVIQKGAEVVPTESAIRMMSPDIKLGKVMRSLYIGTFPTQGK</sequence>
<dbReference type="InterPro" id="IPR023753">
    <property type="entry name" value="FAD/NAD-binding_dom"/>
</dbReference>
<dbReference type="Gene3D" id="3.50.50.60">
    <property type="entry name" value="FAD/NAD(P)-binding domain"/>
    <property type="match status" value="2"/>
</dbReference>
<dbReference type="GO" id="GO:0050660">
    <property type="term" value="F:flavin adenine dinucleotide binding"/>
    <property type="evidence" value="ECO:0007669"/>
    <property type="project" value="TreeGrafter"/>
</dbReference>
<evidence type="ECO:0000313" key="7">
    <source>
        <dbReference type="Proteomes" id="UP001151516"/>
    </source>
</evidence>
<name>A0A9W8GHJ6_9FUNG</name>
<evidence type="ECO:0000256" key="4">
    <source>
        <dbReference type="ARBA" id="ARBA00023002"/>
    </source>
</evidence>
<evidence type="ECO:0000256" key="1">
    <source>
        <dbReference type="ARBA" id="ARBA00006442"/>
    </source>
</evidence>
<dbReference type="GO" id="GO:0005737">
    <property type="term" value="C:cytoplasm"/>
    <property type="evidence" value="ECO:0007669"/>
    <property type="project" value="TreeGrafter"/>
</dbReference>
<dbReference type="EMBL" id="JANBTX010000281">
    <property type="protein sequence ID" value="KAJ2683531.1"/>
    <property type="molecule type" value="Genomic_DNA"/>
</dbReference>
<dbReference type="SUPFAM" id="SSF51905">
    <property type="entry name" value="FAD/NAD(P)-binding domain"/>
    <property type="match status" value="2"/>
</dbReference>
<evidence type="ECO:0000313" key="6">
    <source>
        <dbReference type="EMBL" id="KAJ2683531.1"/>
    </source>
</evidence>
<dbReference type="GO" id="GO:0004174">
    <property type="term" value="F:electron-transferring-flavoprotein dehydrogenase activity"/>
    <property type="evidence" value="ECO:0007669"/>
    <property type="project" value="TreeGrafter"/>
</dbReference>
<dbReference type="PANTHER" id="PTHR43735">
    <property type="entry name" value="APOPTOSIS-INDUCING FACTOR 1"/>
    <property type="match status" value="1"/>
</dbReference>
<dbReference type="OrthoDB" id="202203at2759"/>
<keyword evidence="2" id="KW-0285">Flavoprotein</keyword>
<dbReference type="Pfam" id="PF07992">
    <property type="entry name" value="Pyr_redox_2"/>
    <property type="match status" value="1"/>
</dbReference>
<keyword evidence="4" id="KW-0560">Oxidoreductase</keyword>